<feature type="compositionally biased region" description="Polar residues" evidence="2">
    <location>
        <begin position="744"/>
        <end position="754"/>
    </location>
</feature>
<dbReference type="PANTHER" id="PTHR12296">
    <property type="entry name" value="DENN DOMAIN-CONTAINING PROTEIN 4"/>
    <property type="match status" value="1"/>
</dbReference>
<dbReference type="SMART" id="SM00801">
    <property type="entry name" value="dDENN"/>
    <property type="match status" value="1"/>
</dbReference>
<dbReference type="GO" id="GO:0031410">
    <property type="term" value="C:cytoplasmic vesicle"/>
    <property type="evidence" value="ECO:0007669"/>
    <property type="project" value="TreeGrafter"/>
</dbReference>
<organism evidence="4 5">
    <name type="scientific">Seminavis robusta</name>
    <dbReference type="NCBI Taxonomy" id="568900"/>
    <lineage>
        <taxon>Eukaryota</taxon>
        <taxon>Sar</taxon>
        <taxon>Stramenopiles</taxon>
        <taxon>Ochrophyta</taxon>
        <taxon>Bacillariophyta</taxon>
        <taxon>Bacillariophyceae</taxon>
        <taxon>Bacillariophycidae</taxon>
        <taxon>Naviculales</taxon>
        <taxon>Naviculaceae</taxon>
        <taxon>Seminavis</taxon>
    </lineage>
</organism>
<dbReference type="InterPro" id="IPR011990">
    <property type="entry name" value="TPR-like_helical_dom_sf"/>
</dbReference>
<feature type="compositionally biased region" description="Polar residues" evidence="2">
    <location>
        <begin position="894"/>
        <end position="903"/>
    </location>
</feature>
<dbReference type="GO" id="GO:0032483">
    <property type="term" value="P:regulation of Rab protein signal transduction"/>
    <property type="evidence" value="ECO:0007669"/>
    <property type="project" value="TreeGrafter"/>
</dbReference>
<feature type="compositionally biased region" description="Polar residues" evidence="2">
    <location>
        <begin position="628"/>
        <end position="637"/>
    </location>
</feature>
<dbReference type="Pfam" id="PF03456">
    <property type="entry name" value="uDENN"/>
    <property type="match status" value="1"/>
</dbReference>
<protein>
    <submittedName>
        <fullName evidence="4">DENN domain-containing protein 5B</fullName>
    </submittedName>
</protein>
<dbReference type="PROSITE" id="PS51375">
    <property type="entry name" value="PPR"/>
    <property type="match status" value="1"/>
</dbReference>
<dbReference type="InterPro" id="IPR005112">
    <property type="entry name" value="dDENN_dom"/>
</dbReference>
<comment type="caution">
    <text evidence="4">The sequence shown here is derived from an EMBL/GenBank/DDBJ whole genome shotgun (WGS) entry which is preliminary data.</text>
</comment>
<keyword evidence="5" id="KW-1185">Reference proteome</keyword>
<dbReference type="Gene3D" id="1.25.40.10">
    <property type="entry name" value="Tetratricopeptide repeat domain"/>
    <property type="match status" value="1"/>
</dbReference>
<reference evidence="4" key="1">
    <citation type="submission" date="2020-06" db="EMBL/GenBank/DDBJ databases">
        <authorList>
            <consortium name="Plant Systems Biology data submission"/>
        </authorList>
    </citation>
    <scope>NUCLEOTIDE SEQUENCE</scope>
    <source>
        <strain evidence="4">D6</strain>
    </source>
</reference>
<dbReference type="PROSITE" id="PS50211">
    <property type="entry name" value="DENN"/>
    <property type="match status" value="1"/>
</dbReference>
<dbReference type="InterPro" id="IPR037516">
    <property type="entry name" value="Tripartite_DENN"/>
</dbReference>
<dbReference type="SMART" id="SM00799">
    <property type="entry name" value="DENN"/>
    <property type="match status" value="1"/>
</dbReference>
<dbReference type="Proteomes" id="UP001153069">
    <property type="component" value="Unassembled WGS sequence"/>
</dbReference>
<evidence type="ECO:0000256" key="1">
    <source>
        <dbReference type="PROSITE-ProRule" id="PRU00708"/>
    </source>
</evidence>
<dbReference type="OrthoDB" id="6019893at2759"/>
<dbReference type="Gene3D" id="3.40.50.11500">
    <property type="match status" value="1"/>
</dbReference>
<dbReference type="Pfam" id="PF02141">
    <property type="entry name" value="DENN"/>
    <property type="match status" value="1"/>
</dbReference>
<evidence type="ECO:0000259" key="3">
    <source>
        <dbReference type="PROSITE" id="PS50211"/>
    </source>
</evidence>
<feature type="domain" description="UDENN" evidence="3">
    <location>
        <begin position="77"/>
        <end position="589"/>
    </location>
</feature>
<dbReference type="EMBL" id="CAICTM010000047">
    <property type="protein sequence ID" value="CAB9498860.1"/>
    <property type="molecule type" value="Genomic_DNA"/>
</dbReference>
<gene>
    <name evidence="4" type="ORF">SEMRO_47_G027810.1</name>
</gene>
<dbReference type="PANTHER" id="PTHR12296:SF21">
    <property type="entry name" value="DENN DOMAIN-CONTAINING PROTEIN 3"/>
    <property type="match status" value="1"/>
</dbReference>
<feature type="region of interest" description="Disordered" evidence="2">
    <location>
        <begin position="801"/>
        <end position="840"/>
    </location>
</feature>
<evidence type="ECO:0000313" key="4">
    <source>
        <dbReference type="EMBL" id="CAB9498860.1"/>
    </source>
</evidence>
<dbReference type="SMART" id="SM00800">
    <property type="entry name" value="uDENN"/>
    <property type="match status" value="1"/>
</dbReference>
<dbReference type="InterPro" id="IPR043153">
    <property type="entry name" value="DENN_C"/>
</dbReference>
<dbReference type="Gene3D" id="3.30.450.200">
    <property type="match status" value="1"/>
</dbReference>
<evidence type="ECO:0000313" key="5">
    <source>
        <dbReference type="Proteomes" id="UP001153069"/>
    </source>
</evidence>
<dbReference type="Pfam" id="PF03455">
    <property type="entry name" value="dDENN"/>
    <property type="match status" value="1"/>
</dbReference>
<feature type="compositionally biased region" description="Basic and acidic residues" evidence="2">
    <location>
        <begin position="909"/>
        <end position="919"/>
    </location>
</feature>
<name>A0A9N8DE59_9STRA</name>
<dbReference type="InterPro" id="IPR051696">
    <property type="entry name" value="DENN_Domain_GEFs"/>
</dbReference>
<dbReference type="InterPro" id="IPR001194">
    <property type="entry name" value="cDENN_dom"/>
</dbReference>
<dbReference type="InterPro" id="IPR002885">
    <property type="entry name" value="PPR_rpt"/>
</dbReference>
<feature type="repeat" description="PPR" evidence="1">
    <location>
        <begin position="1042"/>
        <end position="1076"/>
    </location>
</feature>
<feature type="compositionally biased region" description="Low complexity" evidence="2">
    <location>
        <begin position="725"/>
        <end position="743"/>
    </location>
</feature>
<dbReference type="NCBIfam" id="TIGR00756">
    <property type="entry name" value="PPR"/>
    <property type="match status" value="1"/>
</dbReference>
<evidence type="ECO:0000256" key="2">
    <source>
        <dbReference type="SAM" id="MobiDB-lite"/>
    </source>
</evidence>
<feature type="region of interest" description="Disordered" evidence="2">
    <location>
        <begin position="628"/>
        <end position="754"/>
    </location>
</feature>
<feature type="region of interest" description="Disordered" evidence="2">
    <location>
        <begin position="1"/>
        <end position="20"/>
    </location>
</feature>
<feature type="region of interest" description="Disordered" evidence="2">
    <location>
        <begin position="882"/>
        <end position="1003"/>
    </location>
</feature>
<feature type="compositionally biased region" description="Basic and acidic residues" evidence="2">
    <location>
        <begin position="971"/>
        <end position="1003"/>
    </location>
</feature>
<feature type="compositionally biased region" description="Basic residues" evidence="2">
    <location>
        <begin position="810"/>
        <end position="829"/>
    </location>
</feature>
<feature type="compositionally biased region" description="Low complexity" evidence="2">
    <location>
        <begin position="936"/>
        <end position="953"/>
    </location>
</feature>
<accession>A0A9N8DE59</accession>
<proteinExistence type="predicted"/>
<sequence length="1349" mass="149622">MVLVTPAPASEEQMGPDGKTTKITTIESKKSGSGAERRLVEYFVVISSVPQKVENSFGEDKDKPDSTRNVNATAPTDWKVNIAFEKEEDEYVACYDIKPIITARFPVQDHRDNPLHENVTFFCHPSGGIRICMEPNMPKVHFFCATGGHGAQMYGTCFTVWEPTTISAEKAVKDAQGNINGTTGAPIQQEVYLPKCLVILSSYPYLMAFREYLTQLNRLSKLGEMTLPLERYIINFCSEIPAPPPGSFEVQITILDSVIKFWSPPHNQPIAWVSLPFAHLFECLDIDNIVLVWHCLVLERQVLLTSTQLSILTVAAEVFLSLLFPMKWSHAYIPVLPHFLIPILSAPMPFLCGINKANLADALYDLSSECVLVDLDKNLVTLGPDTEPLPPIPPGQLATLKNQLEENVGMVFREARCLTKNDDYSDSGAHLPNHIKLMAEGMWESKLCLYDEAFHLLFTPEEARKNLLNGNDNSGMDYSDRDINDPMRNMVVSGGSNSSKDNSSMRKQSQWDAVQEAFLDTFVFLLRNFRKYLVFPSKHNEGSYGGAGFRSKEFIESQRFDMREFLEQLIGTQMFDNFITKRLYGSGEADVAFFDTAVDRFLKTAGYLSDVDITGRLMHAGGVVASSVTSKTGSLTSGAGGTPEKRSVTKPPQAPLSKLRNAVSSKPKDPILQSARVHRRLKTIVPPEPSGEGLPPHSPPGDENDGVNVPSSVAVTSKDNDTSLDDAGSVDSTSSVSETGGTSNPNAGTSNYKSVQDKAAEIMEKQKKMRYTYSTFPSEFNEALFGNPRPLPSAVISEFDRQRKDAAKFSRSKKSRQSKDKSRHIHRAHTTTETVDPPSPEVATFTVFFMAFTSMVGKELMELDHNPSEPEKTILSTYVPMSNPMAEQSDDDISTNTGMTSTQEDAEEKEGIADLKATRPDMNGMFGDDDDEAAGAKDGAPSQAAAPATAPVTVDKDDEEKKSGDDDDDDKAAIFREGDDEAKSPDIEQNKSEDSADSKPKLRFKENLSASQIEEAKATGRAQLGLAFEMLTMMKKRALKADPDAYQCLIDACGRVGDTKRATELLAKMHEDGIVADGTVYACLVSAFSAESAWKKNSEKEEDLPAWANSTSIEMDWNKLQKRSLLDRLTGFIDDDDEDDADREEGGNVSSIGKIRQLINRRRKKKSESTNSRPEESRMEFFVTEAVERQIALGENLLEIVFPDISVDTENETCPRCNFLLSDDDVVGGWTAGDENDYTTSCPSCTQRFVPHFCVQSTSQTFMGSRGPASPLMCERLSPWVLQKEIRSVMNELEGIENLLSPEWREQAYKNGVLWWNLVLSCMRYRFPFSFLLQGSFEQNLIAPMPGDE</sequence>
<dbReference type="InterPro" id="IPR005113">
    <property type="entry name" value="uDENN_dom"/>
</dbReference>